<dbReference type="PANTHER" id="PTHR33099:SF7">
    <property type="entry name" value="MYND-TYPE DOMAIN-CONTAINING PROTEIN"/>
    <property type="match status" value="1"/>
</dbReference>
<evidence type="ECO:0000313" key="3">
    <source>
        <dbReference type="Proteomes" id="UP000799766"/>
    </source>
</evidence>
<dbReference type="Proteomes" id="UP000799766">
    <property type="component" value="Unassembled WGS sequence"/>
</dbReference>
<proteinExistence type="predicted"/>
<dbReference type="AlphaFoldDB" id="A0A6A6PBJ9"/>
<reference evidence="2" key="1">
    <citation type="journal article" date="2020" name="Stud. Mycol.">
        <title>101 Dothideomycetes genomes: a test case for predicting lifestyles and emergence of pathogens.</title>
        <authorList>
            <person name="Haridas S."/>
            <person name="Albert R."/>
            <person name="Binder M."/>
            <person name="Bloem J."/>
            <person name="Labutti K."/>
            <person name="Salamov A."/>
            <person name="Andreopoulos B."/>
            <person name="Baker S."/>
            <person name="Barry K."/>
            <person name="Bills G."/>
            <person name="Bluhm B."/>
            <person name="Cannon C."/>
            <person name="Castanera R."/>
            <person name="Culley D."/>
            <person name="Daum C."/>
            <person name="Ezra D."/>
            <person name="Gonzalez J."/>
            <person name="Henrissat B."/>
            <person name="Kuo A."/>
            <person name="Liang C."/>
            <person name="Lipzen A."/>
            <person name="Lutzoni F."/>
            <person name="Magnuson J."/>
            <person name="Mondo S."/>
            <person name="Nolan M."/>
            <person name="Ohm R."/>
            <person name="Pangilinan J."/>
            <person name="Park H.-J."/>
            <person name="Ramirez L."/>
            <person name="Alfaro M."/>
            <person name="Sun H."/>
            <person name="Tritt A."/>
            <person name="Yoshinaga Y."/>
            <person name="Zwiers L.-H."/>
            <person name="Turgeon B."/>
            <person name="Goodwin S."/>
            <person name="Spatafora J."/>
            <person name="Crous P."/>
            <person name="Grigoriev I."/>
        </authorList>
    </citation>
    <scope>NUCLEOTIDE SEQUENCE</scope>
    <source>
        <strain evidence="2">ATCC 16933</strain>
    </source>
</reference>
<keyword evidence="3" id="KW-1185">Reference proteome</keyword>
<sequence>MPDDDGRPWGFAEIKNFHDFGDVLAAIDKELKCLQSAGTSAVGGAMEAFSDPGIRINNERMAVPLREEDAQKIIAASHQAHFGRGSETVVDTSIRRTWELNADQFQTYFYPWSAHVSTVLDQVSVGLGLEHAFDAQLYKMLLYEKGAMFRPHQDYESTLASAALHWFVTEVQEGYRWVLTYNLVYKSIPNLPKDANSIHSAGSRLRAVLRAWNAAYEIDGVWDRGIYQLQHKYTDASLTINTLKGDDSVRAHALEAASLDGTQLAEDIPVEEDQVICEIPYNERDPDEEGYTGFTGNAGAEAEHWYRDTICEYTIKHNRDAATRSIYGPYGDSLMFEPNVFDLVVDCCGRLEDLDLWNRLARDPCFKLSASAWNAVHRLVQTFGFEKLCTSIETQLSRYFKLHERVTVLQTLVRKSNAAKSNDTTGISALETWVVIQVKRALSCCTCSTQKDGNALAELLSFRVLVPEIEEIVMNTLKTHANAQSLVGFIIRMEEHLRMQVAKEEVASRLKPSVDMLIPMFSLCKGGKLPVDRKYQAFSCANQKKEPPFSEDTLFHLLQGLLRSSLYDEALQLLQTIAQEASKVPVEHLESMLIPFLRLALVFRSHFEIPPTCDIVYIYMYRDVLFEYLTRHVGIEPVNRSDWSQPPLSCSCEDCQRVSDFLVRPDQGSMGFPINKGRRAHIHQMVGNDHIHETKRNGSPYTLVITKTNRIWERAHNAWKDRALKAWNTLHDFPEDQMRAVLGNMYDTLVFCLTPIRADVDQGNNTSAAIYVLTARGERAPPLSAGSGNRQPVQSQRDGLNLGSKRKADIIDLTETSSD</sequence>
<organism evidence="2 3">
    <name type="scientific">Lineolata rhizophorae</name>
    <dbReference type="NCBI Taxonomy" id="578093"/>
    <lineage>
        <taxon>Eukaryota</taxon>
        <taxon>Fungi</taxon>
        <taxon>Dikarya</taxon>
        <taxon>Ascomycota</taxon>
        <taxon>Pezizomycotina</taxon>
        <taxon>Dothideomycetes</taxon>
        <taxon>Dothideomycetes incertae sedis</taxon>
        <taxon>Lineolatales</taxon>
        <taxon>Lineolataceae</taxon>
        <taxon>Lineolata</taxon>
    </lineage>
</organism>
<feature type="region of interest" description="Disordered" evidence="1">
    <location>
        <begin position="781"/>
        <end position="806"/>
    </location>
</feature>
<evidence type="ECO:0000313" key="2">
    <source>
        <dbReference type="EMBL" id="KAF2461229.1"/>
    </source>
</evidence>
<gene>
    <name evidence="2" type="ORF">BDY21DRAFT_360389</name>
</gene>
<dbReference type="PANTHER" id="PTHR33099">
    <property type="entry name" value="FE2OG DIOXYGENASE DOMAIN-CONTAINING PROTEIN"/>
    <property type="match status" value="1"/>
</dbReference>
<dbReference type="EMBL" id="MU001671">
    <property type="protein sequence ID" value="KAF2461229.1"/>
    <property type="molecule type" value="Genomic_DNA"/>
</dbReference>
<feature type="compositionally biased region" description="Polar residues" evidence="1">
    <location>
        <begin position="786"/>
        <end position="798"/>
    </location>
</feature>
<protein>
    <recommendedName>
        <fullName evidence="4">Prolyl 4-hydroxylase alpha subunit Fe(2+) 2OG dioxygenase domain-containing protein</fullName>
    </recommendedName>
</protein>
<evidence type="ECO:0008006" key="4">
    <source>
        <dbReference type="Google" id="ProtNLM"/>
    </source>
</evidence>
<dbReference type="OrthoDB" id="27483at2759"/>
<accession>A0A6A6PBJ9</accession>
<name>A0A6A6PBJ9_9PEZI</name>
<evidence type="ECO:0000256" key="1">
    <source>
        <dbReference type="SAM" id="MobiDB-lite"/>
    </source>
</evidence>